<proteinExistence type="predicted"/>
<feature type="region of interest" description="Disordered" evidence="1">
    <location>
        <begin position="1"/>
        <end position="20"/>
    </location>
</feature>
<evidence type="ECO:0000256" key="1">
    <source>
        <dbReference type="SAM" id="MobiDB-lite"/>
    </source>
</evidence>
<protein>
    <submittedName>
        <fullName evidence="2">Uncharacterized protein</fullName>
    </submittedName>
</protein>
<accession>A0AA88Q189</accession>
<evidence type="ECO:0000313" key="2">
    <source>
        <dbReference type="EMBL" id="KAK2898902.1"/>
    </source>
</evidence>
<evidence type="ECO:0000313" key="3">
    <source>
        <dbReference type="Proteomes" id="UP001187343"/>
    </source>
</evidence>
<sequence>MTTMVIQDQSPDSKYSEGSSLSLTQLDNSLLDNLEYSQASVWSSHHTPNVSTKRQMSHHWLSGCRS</sequence>
<name>A0AA88Q189_9TELE</name>
<feature type="compositionally biased region" description="Polar residues" evidence="1">
    <location>
        <begin position="45"/>
        <end position="54"/>
    </location>
</feature>
<reference evidence="2" key="1">
    <citation type="submission" date="2023-08" db="EMBL/GenBank/DDBJ databases">
        <title>Chromosome-level Genome Assembly of mud carp (Cirrhinus molitorella).</title>
        <authorList>
            <person name="Liu H."/>
        </authorList>
    </citation>
    <scope>NUCLEOTIDE SEQUENCE</scope>
    <source>
        <strain evidence="2">Prfri</strain>
        <tissue evidence="2">Muscle</tissue>
    </source>
</reference>
<comment type="caution">
    <text evidence="2">The sequence shown here is derived from an EMBL/GenBank/DDBJ whole genome shotgun (WGS) entry which is preliminary data.</text>
</comment>
<dbReference type="Proteomes" id="UP001187343">
    <property type="component" value="Unassembled WGS sequence"/>
</dbReference>
<organism evidence="2 3">
    <name type="scientific">Cirrhinus molitorella</name>
    <name type="common">mud carp</name>
    <dbReference type="NCBI Taxonomy" id="172907"/>
    <lineage>
        <taxon>Eukaryota</taxon>
        <taxon>Metazoa</taxon>
        <taxon>Chordata</taxon>
        <taxon>Craniata</taxon>
        <taxon>Vertebrata</taxon>
        <taxon>Euteleostomi</taxon>
        <taxon>Actinopterygii</taxon>
        <taxon>Neopterygii</taxon>
        <taxon>Teleostei</taxon>
        <taxon>Ostariophysi</taxon>
        <taxon>Cypriniformes</taxon>
        <taxon>Cyprinidae</taxon>
        <taxon>Labeoninae</taxon>
        <taxon>Labeonini</taxon>
        <taxon>Cirrhinus</taxon>
    </lineage>
</organism>
<feature type="region of interest" description="Disordered" evidence="1">
    <location>
        <begin position="45"/>
        <end position="66"/>
    </location>
</feature>
<keyword evidence="3" id="KW-1185">Reference proteome</keyword>
<gene>
    <name evidence="2" type="ORF">Q8A67_010320</name>
</gene>
<dbReference type="EMBL" id="JAUYZG010000009">
    <property type="protein sequence ID" value="KAK2898902.1"/>
    <property type="molecule type" value="Genomic_DNA"/>
</dbReference>
<dbReference type="AlphaFoldDB" id="A0AA88Q189"/>